<evidence type="ECO:0000313" key="2">
    <source>
        <dbReference type="Proteomes" id="UP000267187"/>
    </source>
</evidence>
<dbReference type="PIRSF" id="PIRSF020736">
    <property type="entry name" value="MiaE"/>
    <property type="match status" value="1"/>
</dbReference>
<dbReference type="InterPro" id="IPR009078">
    <property type="entry name" value="Ferritin-like_SF"/>
</dbReference>
<dbReference type="Pfam" id="PF06175">
    <property type="entry name" value="MiaE"/>
    <property type="match status" value="1"/>
</dbReference>
<dbReference type="Gene3D" id="1.20.1260.10">
    <property type="match status" value="1"/>
</dbReference>
<evidence type="ECO:0000313" key="1">
    <source>
        <dbReference type="EMBL" id="RMA81118.1"/>
    </source>
</evidence>
<organism evidence="1 2">
    <name type="scientific">Umboniibacter marinipuniceus</name>
    <dbReference type="NCBI Taxonomy" id="569599"/>
    <lineage>
        <taxon>Bacteria</taxon>
        <taxon>Pseudomonadati</taxon>
        <taxon>Pseudomonadota</taxon>
        <taxon>Gammaproteobacteria</taxon>
        <taxon>Cellvibrionales</taxon>
        <taxon>Cellvibrionaceae</taxon>
        <taxon>Umboniibacter</taxon>
    </lineage>
</organism>
<dbReference type="PANTHER" id="PTHR42637:SF1">
    <property type="entry name" value="TRNA 2-(METHYLSULFANYL)-N(6)-ISOPENTENYLADENOSINE(37) HYDROXYLASE"/>
    <property type="match status" value="1"/>
</dbReference>
<accession>A0A3M0AED2</accession>
<dbReference type="SUPFAM" id="SSF47240">
    <property type="entry name" value="Ferritin-like"/>
    <property type="match status" value="1"/>
</dbReference>
<gene>
    <name evidence="1" type="ORF">DFR27_0916</name>
</gene>
<dbReference type="PANTHER" id="PTHR42637">
    <property type="entry name" value="TRNA-(MS[2]IO[6]A)-HYDROXYLASE"/>
    <property type="match status" value="1"/>
</dbReference>
<dbReference type="AlphaFoldDB" id="A0A3M0AED2"/>
<keyword evidence="2" id="KW-1185">Reference proteome</keyword>
<dbReference type="InterPro" id="IPR010386">
    <property type="entry name" value="tRNA-Hydrxlase_MiaE"/>
</dbReference>
<sequence length="216" mass="24997">MEWFVSKDVDLTPIKAFLGCETPDEWVTVATQHQDIMLIDHANCEKKAAKTALHLIFRYIEHSDLLYKMSRLAREELRHFEQVMSIMKKRAIAYEYVSASRYAAKMMASVRKEEPAKLIDTLIIGAFIECRSCERFAKLAPFLDAELEKFYTSLLRSESRHFMDYIALAESLADEPINERIAYFRELEAKLVISPDDEFRFHSGMPSAELLKLASS</sequence>
<reference evidence="1 2" key="1">
    <citation type="submission" date="2018-10" db="EMBL/GenBank/DDBJ databases">
        <title>Genomic Encyclopedia of Type Strains, Phase IV (KMG-IV): sequencing the most valuable type-strain genomes for metagenomic binning, comparative biology and taxonomic classification.</title>
        <authorList>
            <person name="Goeker M."/>
        </authorList>
    </citation>
    <scope>NUCLEOTIDE SEQUENCE [LARGE SCALE GENOMIC DNA]</scope>
    <source>
        <strain evidence="1 2">DSM 25080</strain>
    </source>
</reference>
<dbReference type="GO" id="GO:0045301">
    <property type="term" value="F:tRNA 2-(methylsulfanyl)-N(6)-isopentenyladenosine(37) hydroxylase activity"/>
    <property type="evidence" value="ECO:0007669"/>
    <property type="project" value="InterPro"/>
</dbReference>
<comment type="caution">
    <text evidence="1">The sequence shown here is derived from an EMBL/GenBank/DDBJ whole genome shotgun (WGS) entry which is preliminary data.</text>
</comment>
<proteinExistence type="predicted"/>
<dbReference type="CDD" id="cd07910">
    <property type="entry name" value="MiaE"/>
    <property type="match status" value="1"/>
</dbReference>
<dbReference type="EMBL" id="REFJ01000002">
    <property type="protein sequence ID" value="RMA81118.1"/>
    <property type="molecule type" value="Genomic_DNA"/>
</dbReference>
<name>A0A3M0AED2_9GAMM</name>
<dbReference type="Proteomes" id="UP000267187">
    <property type="component" value="Unassembled WGS sequence"/>
</dbReference>
<dbReference type="InterPro" id="IPR012347">
    <property type="entry name" value="Ferritin-like"/>
</dbReference>
<protein>
    <submittedName>
        <fullName evidence="1">tRNA-(Ms[2]io[6]A)-hydroxylase</fullName>
    </submittedName>
</protein>
<dbReference type="GO" id="GO:0006400">
    <property type="term" value="P:tRNA modification"/>
    <property type="evidence" value="ECO:0007669"/>
    <property type="project" value="InterPro"/>
</dbReference>